<organism evidence="2 3">
    <name type="scientific">Diversispora eburnea</name>
    <dbReference type="NCBI Taxonomy" id="1213867"/>
    <lineage>
        <taxon>Eukaryota</taxon>
        <taxon>Fungi</taxon>
        <taxon>Fungi incertae sedis</taxon>
        <taxon>Mucoromycota</taxon>
        <taxon>Glomeromycotina</taxon>
        <taxon>Glomeromycetes</taxon>
        <taxon>Diversisporales</taxon>
        <taxon>Diversisporaceae</taxon>
        <taxon>Diversispora</taxon>
    </lineage>
</organism>
<protein>
    <submittedName>
        <fullName evidence="2">10760_t:CDS:1</fullName>
    </submittedName>
</protein>
<dbReference type="InterPro" id="IPR057975">
    <property type="entry name" value="TPR_ANAPC2"/>
</dbReference>
<gene>
    <name evidence="2" type="ORF">DEBURN_LOCUS5551</name>
</gene>
<dbReference type="PANTHER" id="PTHR45957">
    <property type="entry name" value="ANAPHASE-PROMOTING COMPLEX SUBUNIT 2"/>
    <property type="match status" value="1"/>
</dbReference>
<proteinExistence type="predicted"/>
<dbReference type="OrthoDB" id="5581181at2759"/>
<feature type="domain" description="Anaphase-promoting complex subunit 2 TPR repeats" evidence="1">
    <location>
        <begin position="8"/>
        <end position="71"/>
    </location>
</feature>
<dbReference type="EMBL" id="CAJVPK010000502">
    <property type="protein sequence ID" value="CAG8518767.1"/>
    <property type="molecule type" value="Genomic_DNA"/>
</dbReference>
<evidence type="ECO:0000259" key="1">
    <source>
        <dbReference type="Pfam" id="PF25773"/>
    </source>
</evidence>
<dbReference type="InterPro" id="IPR044554">
    <property type="entry name" value="ANAPC2"/>
</dbReference>
<evidence type="ECO:0000313" key="3">
    <source>
        <dbReference type="Proteomes" id="UP000789706"/>
    </source>
</evidence>
<reference evidence="2" key="1">
    <citation type="submission" date="2021-06" db="EMBL/GenBank/DDBJ databases">
        <authorList>
            <person name="Kallberg Y."/>
            <person name="Tangrot J."/>
            <person name="Rosling A."/>
        </authorList>
    </citation>
    <scope>NUCLEOTIDE SEQUENCE</scope>
    <source>
        <strain evidence="2">AZ414A</strain>
    </source>
</reference>
<evidence type="ECO:0000313" key="2">
    <source>
        <dbReference type="EMBL" id="CAG8518767.1"/>
    </source>
</evidence>
<accession>A0A9N9F9E4</accession>
<dbReference type="Pfam" id="PF25773">
    <property type="entry name" value="TPR_ANAPC2"/>
    <property type="match status" value="1"/>
</dbReference>
<dbReference type="Proteomes" id="UP000789706">
    <property type="component" value="Unassembled WGS sequence"/>
</dbReference>
<feature type="non-terminal residue" evidence="2">
    <location>
        <position position="1"/>
    </location>
</feature>
<dbReference type="GO" id="GO:0007091">
    <property type="term" value="P:metaphase/anaphase transition of mitotic cell cycle"/>
    <property type="evidence" value="ECO:0007669"/>
    <property type="project" value="TreeGrafter"/>
</dbReference>
<sequence length="135" mass="15923">LCMKRLDTEYRLCLVKSLQAAFRKRLLIPGAATSDIINTYISTIKCLRLLDPSGVLLEKITDPIKNYIRTRPDAAKCLVTFWMDDENNIELIEELGRTENPIEDHIDNELNISDDNWKLLLMKFIIKWQRYYYPK</sequence>
<name>A0A9N9F9E4_9GLOM</name>
<dbReference type="AlphaFoldDB" id="A0A9N9F9E4"/>
<dbReference type="GO" id="GO:0070979">
    <property type="term" value="P:protein K11-linked ubiquitination"/>
    <property type="evidence" value="ECO:0007669"/>
    <property type="project" value="TreeGrafter"/>
</dbReference>
<dbReference type="GO" id="GO:0005680">
    <property type="term" value="C:anaphase-promoting complex"/>
    <property type="evidence" value="ECO:0007669"/>
    <property type="project" value="TreeGrafter"/>
</dbReference>
<keyword evidence="3" id="KW-1185">Reference proteome</keyword>
<dbReference type="PANTHER" id="PTHR45957:SF1">
    <property type="entry name" value="ANAPHASE-PROMOTING COMPLEX SUBUNIT 2"/>
    <property type="match status" value="1"/>
</dbReference>
<comment type="caution">
    <text evidence="2">The sequence shown here is derived from an EMBL/GenBank/DDBJ whole genome shotgun (WGS) entry which is preliminary data.</text>
</comment>